<protein>
    <submittedName>
        <fullName evidence="1">Uncharacterized protein</fullName>
    </submittedName>
</protein>
<dbReference type="RefSeq" id="WP_378229579.1">
    <property type="nucleotide sequence ID" value="NZ_JBHSLL010000033.1"/>
</dbReference>
<name>A0ABW0GXW6_9HYPH</name>
<evidence type="ECO:0000313" key="2">
    <source>
        <dbReference type="Proteomes" id="UP001596016"/>
    </source>
</evidence>
<sequence>MSAYKTFGPACKTSGGHYKAILQRLPDCPDGWQARYFQFDAYRKDEKSIFERRENHFGCAHACMDGPELPFFSPSAYKKNPALYGNGCG</sequence>
<keyword evidence="2" id="KW-1185">Reference proteome</keyword>
<proteinExistence type="predicted"/>
<reference evidence="2" key="1">
    <citation type="journal article" date="2019" name="Int. J. Syst. Evol. Microbiol.">
        <title>The Global Catalogue of Microorganisms (GCM) 10K type strain sequencing project: providing services to taxonomists for standard genome sequencing and annotation.</title>
        <authorList>
            <consortium name="The Broad Institute Genomics Platform"/>
            <consortium name="The Broad Institute Genome Sequencing Center for Infectious Disease"/>
            <person name="Wu L."/>
            <person name="Ma J."/>
        </authorList>
    </citation>
    <scope>NUCLEOTIDE SEQUENCE [LARGE SCALE GENOMIC DNA]</scope>
    <source>
        <strain evidence="2">CGMCC 4.1415</strain>
    </source>
</reference>
<gene>
    <name evidence="1" type="ORF">ACFPLB_11080</name>
</gene>
<organism evidence="1 2">
    <name type="scientific">Aquamicrobium segne</name>
    <dbReference type="NCBI Taxonomy" id="469547"/>
    <lineage>
        <taxon>Bacteria</taxon>
        <taxon>Pseudomonadati</taxon>
        <taxon>Pseudomonadota</taxon>
        <taxon>Alphaproteobacteria</taxon>
        <taxon>Hyphomicrobiales</taxon>
        <taxon>Phyllobacteriaceae</taxon>
        <taxon>Aquamicrobium</taxon>
    </lineage>
</organism>
<accession>A0ABW0GXW6</accession>
<evidence type="ECO:0000313" key="1">
    <source>
        <dbReference type="EMBL" id="MFC5386510.1"/>
    </source>
</evidence>
<dbReference type="Proteomes" id="UP001596016">
    <property type="component" value="Unassembled WGS sequence"/>
</dbReference>
<comment type="caution">
    <text evidence="1">The sequence shown here is derived from an EMBL/GenBank/DDBJ whole genome shotgun (WGS) entry which is preliminary data.</text>
</comment>
<dbReference type="EMBL" id="JBHSLL010000033">
    <property type="protein sequence ID" value="MFC5386510.1"/>
    <property type="molecule type" value="Genomic_DNA"/>
</dbReference>